<keyword evidence="2" id="KW-1185">Reference proteome</keyword>
<organism evidence="1 2">
    <name type="scientific">Endomicrobium trichonymphae</name>
    <dbReference type="NCBI Taxonomy" id="1408204"/>
    <lineage>
        <taxon>Bacteria</taxon>
        <taxon>Pseudomonadati</taxon>
        <taxon>Elusimicrobiota</taxon>
        <taxon>Endomicrobiia</taxon>
        <taxon>Endomicrobiales</taxon>
        <taxon>Endomicrobiaceae</taxon>
        <taxon>Candidatus Endomicrobiellum</taxon>
    </lineage>
</organism>
<protein>
    <submittedName>
        <fullName evidence="1">Uncharacterized protein</fullName>
    </submittedName>
</protein>
<dbReference type="Proteomes" id="UP000095237">
    <property type="component" value="Unassembled WGS sequence"/>
</dbReference>
<dbReference type="AlphaFoldDB" id="A0A1E5IM49"/>
<dbReference type="EMBL" id="LNVX01000171">
    <property type="protein sequence ID" value="OEG71555.1"/>
    <property type="molecule type" value="Genomic_DNA"/>
</dbReference>
<gene>
    <name evidence="1" type="ORF">ATZ36_14035</name>
</gene>
<evidence type="ECO:0000313" key="1">
    <source>
        <dbReference type="EMBL" id="OEG71555.1"/>
    </source>
</evidence>
<name>A0A1E5IM49_ENDTX</name>
<reference evidence="1 2" key="1">
    <citation type="submission" date="2015-11" db="EMBL/GenBank/DDBJ databases">
        <title>Evidence for parallel genomic evolution in an endosymbiosis of termite gut flagellates.</title>
        <authorList>
            <person name="Zheng H."/>
        </authorList>
    </citation>
    <scope>NUCLEOTIDE SEQUENCE [LARGE SCALE GENOMIC DNA]</scope>
    <source>
        <strain evidence="1 2">CET450</strain>
    </source>
</reference>
<comment type="caution">
    <text evidence="1">The sequence shown here is derived from an EMBL/GenBank/DDBJ whole genome shotgun (WGS) entry which is preliminary data.</text>
</comment>
<proteinExistence type="predicted"/>
<accession>A0A1E5IM49</accession>
<evidence type="ECO:0000313" key="2">
    <source>
        <dbReference type="Proteomes" id="UP000095237"/>
    </source>
</evidence>
<sequence>MSDIISDLINKFKEYLHVTHDPKSEYKIADRIMMLYKRASGPGEARDTKNEYVKQFVEGSSHGPVIADRTFEMERI</sequence>